<keyword evidence="3" id="KW-1003">Cell membrane</keyword>
<dbReference type="Proteomes" id="UP001501671">
    <property type="component" value="Unassembled WGS sequence"/>
</dbReference>
<dbReference type="Gene3D" id="3.40.50.300">
    <property type="entry name" value="P-loop containing nucleotide triphosphate hydrolases"/>
    <property type="match status" value="1"/>
</dbReference>
<evidence type="ECO:0000256" key="4">
    <source>
        <dbReference type="ARBA" id="ARBA00022741"/>
    </source>
</evidence>
<dbReference type="GO" id="GO:0005524">
    <property type="term" value="F:ATP binding"/>
    <property type="evidence" value="ECO:0007669"/>
    <property type="project" value="UniProtKB-KW"/>
</dbReference>
<accession>A0ABP8H8T0</accession>
<comment type="caution">
    <text evidence="7">The sequence shown here is derived from an EMBL/GenBank/DDBJ whole genome shotgun (WGS) entry which is preliminary data.</text>
</comment>
<dbReference type="InterPro" id="IPR003593">
    <property type="entry name" value="AAA+_ATPase"/>
</dbReference>
<evidence type="ECO:0000313" key="7">
    <source>
        <dbReference type="EMBL" id="GAA4335994.1"/>
    </source>
</evidence>
<proteinExistence type="inferred from homology"/>
<dbReference type="InterPro" id="IPR050166">
    <property type="entry name" value="ABC_transporter_ATP-bind"/>
</dbReference>
<dbReference type="EMBL" id="BAABFO010000014">
    <property type="protein sequence ID" value="GAA4335994.1"/>
    <property type="molecule type" value="Genomic_DNA"/>
</dbReference>
<organism evidence="7 8">
    <name type="scientific">Pigmentiphaga soli</name>
    <dbReference type="NCBI Taxonomy" id="1007095"/>
    <lineage>
        <taxon>Bacteria</taxon>
        <taxon>Pseudomonadati</taxon>
        <taxon>Pseudomonadota</taxon>
        <taxon>Betaproteobacteria</taxon>
        <taxon>Burkholderiales</taxon>
        <taxon>Alcaligenaceae</taxon>
        <taxon>Pigmentiphaga</taxon>
    </lineage>
</organism>
<keyword evidence="4" id="KW-0547">Nucleotide-binding</keyword>
<dbReference type="CDD" id="cd03293">
    <property type="entry name" value="ABC_NrtD_SsuB_transporters"/>
    <property type="match status" value="1"/>
</dbReference>
<comment type="similarity">
    <text evidence="1">Belongs to the ABC transporter superfamily.</text>
</comment>
<name>A0ABP8H8T0_9BURK</name>
<keyword evidence="8" id="KW-1185">Reference proteome</keyword>
<reference evidence="8" key="1">
    <citation type="journal article" date="2019" name="Int. J. Syst. Evol. Microbiol.">
        <title>The Global Catalogue of Microorganisms (GCM) 10K type strain sequencing project: providing services to taxonomists for standard genome sequencing and annotation.</title>
        <authorList>
            <consortium name="The Broad Institute Genomics Platform"/>
            <consortium name="The Broad Institute Genome Sequencing Center for Infectious Disease"/>
            <person name="Wu L."/>
            <person name="Ma J."/>
        </authorList>
    </citation>
    <scope>NUCLEOTIDE SEQUENCE [LARGE SCALE GENOMIC DNA]</scope>
    <source>
        <strain evidence="8">JCM 17666</strain>
    </source>
</reference>
<dbReference type="InterPro" id="IPR027417">
    <property type="entry name" value="P-loop_NTPase"/>
</dbReference>
<dbReference type="SUPFAM" id="SSF52540">
    <property type="entry name" value="P-loop containing nucleoside triphosphate hydrolases"/>
    <property type="match status" value="1"/>
</dbReference>
<evidence type="ECO:0000313" key="8">
    <source>
        <dbReference type="Proteomes" id="UP001501671"/>
    </source>
</evidence>
<dbReference type="PROSITE" id="PS00211">
    <property type="entry name" value="ABC_TRANSPORTER_1"/>
    <property type="match status" value="1"/>
</dbReference>
<dbReference type="SMART" id="SM00382">
    <property type="entry name" value="AAA"/>
    <property type="match status" value="1"/>
</dbReference>
<dbReference type="InterPro" id="IPR017871">
    <property type="entry name" value="ABC_transporter-like_CS"/>
</dbReference>
<keyword evidence="5 7" id="KW-0067">ATP-binding</keyword>
<sequence length="272" mass="29428">MTMTANLSIAAVNGAAPPRARVVGVSGVCKTYRTKRGTVTALSDLSFDIADGEFVTVVGPSGCGKSTILKIIAGLMPPTTGTVEVFGDTVTEPRADAGMVFQSPRLLKWRTVLDNVLLPIEILGLPRAKHVPAAMELLELAGVHEFAGMRPGELSGGMQQRVAICRALVHDPRLLLMDEPFGALDALSRDVMNVELMRIWNERRKTTVLITHSIQEAIFLADRVLVMGGRPGTVVAEVPVDLPRPRHPSIRSTPAFQRLSIDIHRLLGVEYA</sequence>
<evidence type="ECO:0000256" key="2">
    <source>
        <dbReference type="ARBA" id="ARBA00022448"/>
    </source>
</evidence>
<dbReference type="PANTHER" id="PTHR42788">
    <property type="entry name" value="TAURINE IMPORT ATP-BINDING PROTEIN-RELATED"/>
    <property type="match status" value="1"/>
</dbReference>
<dbReference type="PANTHER" id="PTHR42788:SF13">
    <property type="entry name" value="ALIPHATIC SULFONATES IMPORT ATP-BINDING PROTEIN SSUB"/>
    <property type="match status" value="1"/>
</dbReference>
<keyword evidence="2" id="KW-0813">Transport</keyword>
<keyword evidence="3" id="KW-0472">Membrane</keyword>
<protein>
    <submittedName>
        <fullName evidence="7">ABC transporter ATP-binding protein</fullName>
    </submittedName>
</protein>
<dbReference type="Pfam" id="PF00005">
    <property type="entry name" value="ABC_tran"/>
    <property type="match status" value="1"/>
</dbReference>
<evidence type="ECO:0000256" key="3">
    <source>
        <dbReference type="ARBA" id="ARBA00022475"/>
    </source>
</evidence>
<evidence type="ECO:0000256" key="1">
    <source>
        <dbReference type="ARBA" id="ARBA00005417"/>
    </source>
</evidence>
<evidence type="ECO:0000256" key="5">
    <source>
        <dbReference type="ARBA" id="ARBA00022840"/>
    </source>
</evidence>
<dbReference type="InterPro" id="IPR003439">
    <property type="entry name" value="ABC_transporter-like_ATP-bd"/>
</dbReference>
<dbReference type="PROSITE" id="PS50893">
    <property type="entry name" value="ABC_TRANSPORTER_2"/>
    <property type="match status" value="1"/>
</dbReference>
<feature type="domain" description="ABC transporter" evidence="6">
    <location>
        <begin position="23"/>
        <end position="254"/>
    </location>
</feature>
<evidence type="ECO:0000259" key="6">
    <source>
        <dbReference type="PROSITE" id="PS50893"/>
    </source>
</evidence>
<gene>
    <name evidence="7" type="ORF">GCM10023144_29920</name>
</gene>